<evidence type="ECO:0000256" key="1">
    <source>
        <dbReference type="SAM" id="MobiDB-lite"/>
    </source>
</evidence>
<evidence type="ECO:0000313" key="3">
    <source>
        <dbReference type="Proteomes" id="UP000287033"/>
    </source>
</evidence>
<sequence length="101" mass="11223">MVLLESDQLLRSTLMYSAASQASVPEPLPLEVSHQLPPSREPEAGGGCQLSREGEADHAEKNIIGLQWAIYNGVIQEDYNILVERPRKNTYTTYSGTMCTR</sequence>
<name>A0A401T006_CHIPU</name>
<proteinExistence type="predicted"/>
<gene>
    <name evidence="2" type="ORF">chiPu_0014472</name>
</gene>
<dbReference type="Proteomes" id="UP000287033">
    <property type="component" value="Unassembled WGS sequence"/>
</dbReference>
<dbReference type="AlphaFoldDB" id="A0A401T006"/>
<organism evidence="2 3">
    <name type="scientific">Chiloscyllium punctatum</name>
    <name type="common">Brownbanded bambooshark</name>
    <name type="synonym">Hemiscyllium punctatum</name>
    <dbReference type="NCBI Taxonomy" id="137246"/>
    <lineage>
        <taxon>Eukaryota</taxon>
        <taxon>Metazoa</taxon>
        <taxon>Chordata</taxon>
        <taxon>Craniata</taxon>
        <taxon>Vertebrata</taxon>
        <taxon>Chondrichthyes</taxon>
        <taxon>Elasmobranchii</taxon>
        <taxon>Galeomorphii</taxon>
        <taxon>Galeoidea</taxon>
        <taxon>Orectolobiformes</taxon>
        <taxon>Hemiscylliidae</taxon>
        <taxon>Chiloscyllium</taxon>
    </lineage>
</organism>
<evidence type="ECO:0000313" key="2">
    <source>
        <dbReference type="EMBL" id="GCC35982.1"/>
    </source>
</evidence>
<accession>A0A401T006</accession>
<feature type="region of interest" description="Disordered" evidence="1">
    <location>
        <begin position="22"/>
        <end position="55"/>
    </location>
</feature>
<reference evidence="2 3" key="1">
    <citation type="journal article" date="2018" name="Nat. Ecol. Evol.">
        <title>Shark genomes provide insights into elasmobranch evolution and the origin of vertebrates.</title>
        <authorList>
            <person name="Hara Y"/>
            <person name="Yamaguchi K"/>
            <person name="Onimaru K"/>
            <person name="Kadota M"/>
            <person name="Koyanagi M"/>
            <person name="Keeley SD"/>
            <person name="Tatsumi K"/>
            <person name="Tanaka K"/>
            <person name="Motone F"/>
            <person name="Kageyama Y"/>
            <person name="Nozu R"/>
            <person name="Adachi N"/>
            <person name="Nishimura O"/>
            <person name="Nakagawa R"/>
            <person name="Tanegashima C"/>
            <person name="Kiyatake I"/>
            <person name="Matsumoto R"/>
            <person name="Murakumo K"/>
            <person name="Nishida K"/>
            <person name="Terakita A"/>
            <person name="Kuratani S"/>
            <person name="Sato K"/>
            <person name="Hyodo S Kuraku.S."/>
        </authorList>
    </citation>
    <scope>NUCLEOTIDE SEQUENCE [LARGE SCALE GENOMIC DNA]</scope>
</reference>
<protein>
    <submittedName>
        <fullName evidence="2">Uncharacterized protein</fullName>
    </submittedName>
</protein>
<dbReference type="EMBL" id="BEZZ01000769">
    <property type="protein sequence ID" value="GCC35982.1"/>
    <property type="molecule type" value="Genomic_DNA"/>
</dbReference>
<comment type="caution">
    <text evidence="2">The sequence shown here is derived from an EMBL/GenBank/DDBJ whole genome shotgun (WGS) entry which is preliminary data.</text>
</comment>
<keyword evidence="3" id="KW-1185">Reference proteome</keyword>